<proteinExistence type="predicted"/>
<gene>
    <name evidence="4" type="ORF">LCGC14_2825980</name>
</gene>
<dbReference type="InterPro" id="IPR041698">
    <property type="entry name" value="Methyltransf_25"/>
</dbReference>
<keyword evidence="2" id="KW-0808">Transferase</keyword>
<comment type="caution">
    <text evidence="4">The sequence shown here is derived from an EMBL/GenBank/DDBJ whole genome shotgun (WGS) entry which is preliminary data.</text>
</comment>
<dbReference type="GO" id="GO:0003676">
    <property type="term" value="F:nucleic acid binding"/>
    <property type="evidence" value="ECO:0007669"/>
    <property type="project" value="InterPro"/>
</dbReference>
<evidence type="ECO:0000259" key="3">
    <source>
        <dbReference type="Pfam" id="PF13649"/>
    </source>
</evidence>
<reference evidence="4" key="1">
    <citation type="journal article" date="2015" name="Nature">
        <title>Complex archaea that bridge the gap between prokaryotes and eukaryotes.</title>
        <authorList>
            <person name="Spang A."/>
            <person name="Saw J.H."/>
            <person name="Jorgensen S.L."/>
            <person name="Zaremba-Niedzwiedzka K."/>
            <person name="Martijn J."/>
            <person name="Lind A.E."/>
            <person name="van Eijk R."/>
            <person name="Schleper C."/>
            <person name="Guy L."/>
            <person name="Ettema T.J."/>
        </authorList>
    </citation>
    <scope>NUCLEOTIDE SEQUENCE</scope>
</reference>
<dbReference type="SUPFAM" id="SSF53335">
    <property type="entry name" value="S-adenosyl-L-methionine-dependent methyltransferases"/>
    <property type="match status" value="1"/>
</dbReference>
<dbReference type="InterPro" id="IPR029063">
    <property type="entry name" value="SAM-dependent_MTases_sf"/>
</dbReference>
<sequence length="162" mass="18719">MNKYQNNFSKIYQGSSLHDIAIRHQKAKKTISILEDYLEDIKPLSVLDIGCSNGLMTELYAEKFKKVIGIDIDKSAVEFAIQHISRTNVEFYVKDSMDTGFEDESFDLILSDPPYTKKDSEIYGCPPFPIRKFVKEAHRVLRKGGYLGMLHTYYPSYRKADF</sequence>
<keyword evidence="1" id="KW-0489">Methyltransferase</keyword>
<evidence type="ECO:0000313" key="4">
    <source>
        <dbReference type="EMBL" id="KKK80188.1"/>
    </source>
</evidence>
<dbReference type="EMBL" id="LAZR01053698">
    <property type="protein sequence ID" value="KKK80188.1"/>
    <property type="molecule type" value="Genomic_DNA"/>
</dbReference>
<dbReference type="GO" id="GO:0008168">
    <property type="term" value="F:methyltransferase activity"/>
    <property type="evidence" value="ECO:0007669"/>
    <property type="project" value="UniProtKB-KW"/>
</dbReference>
<dbReference type="PANTHER" id="PTHR44942:SF4">
    <property type="entry name" value="METHYLTRANSFERASE TYPE 11 DOMAIN-CONTAINING PROTEIN"/>
    <property type="match status" value="1"/>
</dbReference>
<organism evidence="4">
    <name type="scientific">marine sediment metagenome</name>
    <dbReference type="NCBI Taxonomy" id="412755"/>
    <lineage>
        <taxon>unclassified sequences</taxon>
        <taxon>metagenomes</taxon>
        <taxon>ecological metagenomes</taxon>
    </lineage>
</organism>
<evidence type="ECO:0000256" key="1">
    <source>
        <dbReference type="ARBA" id="ARBA00022603"/>
    </source>
</evidence>
<protein>
    <recommendedName>
        <fullName evidence="3">Methyltransferase domain-containing protein</fullName>
    </recommendedName>
</protein>
<dbReference type="PROSITE" id="PS00092">
    <property type="entry name" value="N6_MTASE"/>
    <property type="match status" value="1"/>
</dbReference>
<feature type="non-terminal residue" evidence="4">
    <location>
        <position position="162"/>
    </location>
</feature>
<dbReference type="InterPro" id="IPR051052">
    <property type="entry name" value="Diverse_substrate_MTase"/>
</dbReference>
<dbReference type="Gene3D" id="3.40.50.150">
    <property type="entry name" value="Vaccinia Virus protein VP39"/>
    <property type="match status" value="1"/>
</dbReference>
<evidence type="ECO:0000256" key="2">
    <source>
        <dbReference type="ARBA" id="ARBA00022679"/>
    </source>
</evidence>
<dbReference type="CDD" id="cd02440">
    <property type="entry name" value="AdoMet_MTases"/>
    <property type="match status" value="1"/>
</dbReference>
<dbReference type="Pfam" id="PF13649">
    <property type="entry name" value="Methyltransf_25"/>
    <property type="match status" value="1"/>
</dbReference>
<feature type="domain" description="Methyltransferase" evidence="3">
    <location>
        <begin position="46"/>
        <end position="145"/>
    </location>
</feature>
<dbReference type="AlphaFoldDB" id="A0A0F8YFE6"/>
<dbReference type="GO" id="GO:0032259">
    <property type="term" value="P:methylation"/>
    <property type="evidence" value="ECO:0007669"/>
    <property type="project" value="UniProtKB-KW"/>
</dbReference>
<dbReference type="PANTHER" id="PTHR44942">
    <property type="entry name" value="METHYLTRANSF_11 DOMAIN-CONTAINING PROTEIN"/>
    <property type="match status" value="1"/>
</dbReference>
<name>A0A0F8YFE6_9ZZZZ</name>
<dbReference type="InterPro" id="IPR002052">
    <property type="entry name" value="DNA_methylase_N6_adenine_CS"/>
</dbReference>
<accession>A0A0F8YFE6</accession>